<proteinExistence type="predicted"/>
<dbReference type="Proteomes" id="UP000020467">
    <property type="component" value="Unassembled WGS sequence"/>
</dbReference>
<dbReference type="AlphaFoldDB" id="A0A010RGM5"/>
<protein>
    <submittedName>
        <fullName evidence="2">Uncharacterized protein</fullName>
    </submittedName>
</protein>
<reference evidence="2 3" key="1">
    <citation type="submission" date="2014-02" db="EMBL/GenBank/DDBJ databases">
        <title>The genome sequence of Colletotrichum fioriniae PJ7.</title>
        <authorList>
            <person name="Baroncelli R."/>
            <person name="Thon M.R."/>
        </authorList>
    </citation>
    <scope>NUCLEOTIDE SEQUENCE [LARGE SCALE GENOMIC DNA]</scope>
    <source>
        <strain evidence="2 3">PJ7</strain>
    </source>
</reference>
<gene>
    <name evidence="2" type="ORF">CFIO01_12226</name>
</gene>
<sequence length="87" mass="9645">MPLFATILAVSLVSLYTAGFATILICDDNDKQSSKPEEETEELLGEREDEKDKFLEKRKEDAEPEVLRNPLPPRALPTIAGSSAQAR</sequence>
<comment type="caution">
    <text evidence="2">The sequence shown here is derived from an EMBL/GenBank/DDBJ whole genome shotgun (WGS) entry which is preliminary data.</text>
</comment>
<organism evidence="2 3">
    <name type="scientific">Colletotrichum fioriniae PJ7</name>
    <dbReference type="NCBI Taxonomy" id="1445577"/>
    <lineage>
        <taxon>Eukaryota</taxon>
        <taxon>Fungi</taxon>
        <taxon>Dikarya</taxon>
        <taxon>Ascomycota</taxon>
        <taxon>Pezizomycotina</taxon>
        <taxon>Sordariomycetes</taxon>
        <taxon>Hypocreomycetidae</taxon>
        <taxon>Glomerellales</taxon>
        <taxon>Glomerellaceae</taxon>
        <taxon>Colletotrichum</taxon>
        <taxon>Colletotrichum acutatum species complex</taxon>
    </lineage>
</organism>
<evidence type="ECO:0000313" key="3">
    <source>
        <dbReference type="Proteomes" id="UP000020467"/>
    </source>
</evidence>
<dbReference type="OrthoDB" id="10450617at2759"/>
<name>A0A010RGM5_9PEZI</name>
<dbReference type="HOGENOM" id="CLU_2483218_0_0_1"/>
<evidence type="ECO:0000256" key="1">
    <source>
        <dbReference type="SAM" id="MobiDB-lite"/>
    </source>
</evidence>
<accession>A0A010RGM5</accession>
<dbReference type="EMBL" id="JARH01000771">
    <property type="protein sequence ID" value="EXF76969.1"/>
    <property type="molecule type" value="Genomic_DNA"/>
</dbReference>
<feature type="region of interest" description="Disordered" evidence="1">
    <location>
        <begin position="29"/>
        <end position="87"/>
    </location>
</feature>
<evidence type="ECO:0000313" key="2">
    <source>
        <dbReference type="EMBL" id="EXF76969.1"/>
    </source>
</evidence>
<dbReference type="KEGG" id="cfj:CFIO01_12226"/>
<feature type="compositionally biased region" description="Basic and acidic residues" evidence="1">
    <location>
        <begin position="44"/>
        <end position="61"/>
    </location>
</feature>
<keyword evidence="3" id="KW-1185">Reference proteome</keyword>